<evidence type="ECO:0000256" key="5">
    <source>
        <dbReference type="ARBA" id="ARBA00022759"/>
    </source>
</evidence>
<dbReference type="InterPro" id="IPR019199">
    <property type="entry name" value="Virulence_VapD/CRISPR_Cas2"/>
</dbReference>
<dbReference type="GO" id="GO:0043571">
    <property type="term" value="P:maintenance of CRISPR repeat elements"/>
    <property type="evidence" value="ECO:0007669"/>
    <property type="project" value="UniProtKB-UniRule"/>
</dbReference>
<organism evidence="10 11">
    <name type="scientific">Schaalia turicensis ACS-279-V-Col4</name>
    <dbReference type="NCBI Taxonomy" id="883077"/>
    <lineage>
        <taxon>Bacteria</taxon>
        <taxon>Bacillati</taxon>
        <taxon>Actinomycetota</taxon>
        <taxon>Actinomycetes</taxon>
        <taxon>Actinomycetales</taxon>
        <taxon>Actinomycetaceae</taxon>
        <taxon>Schaalia</taxon>
    </lineage>
</organism>
<dbReference type="AlphaFoldDB" id="K0ZHT5"/>
<dbReference type="RefSeq" id="WP_006680919.1">
    <property type="nucleotide sequence ID" value="NZ_JH815208.1"/>
</dbReference>
<comment type="similarity">
    <text evidence="2 9">Belongs to the CRISPR-associated endoribonuclease Cas2 protein family.</text>
</comment>
<dbReference type="HOGENOM" id="CLU_150500_0_0_11"/>
<keyword evidence="4 9" id="KW-0479">Metal-binding</keyword>
<name>K0ZHT5_9ACTO</name>
<dbReference type="InterPro" id="IPR021127">
    <property type="entry name" value="CRISPR_associated_Cas2"/>
</dbReference>
<dbReference type="PATRIC" id="fig|883077.3.peg.722"/>
<keyword evidence="7 9" id="KW-0460">Magnesium</keyword>
<reference evidence="10 11" key="1">
    <citation type="submission" date="2012-07" db="EMBL/GenBank/DDBJ databases">
        <title>The Genome Sequence of Actinomyces turicensis ACS-279-V-COL4.</title>
        <authorList>
            <consortium name="The Broad Institute Genome Sequencing Platform"/>
            <person name="Earl A."/>
            <person name="Ward D."/>
            <person name="Feldgarden M."/>
            <person name="Gevers D."/>
            <person name="Saerens B."/>
            <person name="Vaneechoutte M."/>
            <person name="Walker B."/>
            <person name="Young S.K."/>
            <person name="Zeng Q."/>
            <person name="Gargeya S."/>
            <person name="Fitzgerald M."/>
            <person name="Haas B."/>
            <person name="Abouelleil A."/>
            <person name="Alvarado L."/>
            <person name="Arachchi H.M."/>
            <person name="Berlin A."/>
            <person name="Chapman S.B."/>
            <person name="Goldberg J."/>
            <person name="Griggs A."/>
            <person name="Gujja S."/>
            <person name="Hansen M."/>
            <person name="Howarth C."/>
            <person name="Imamovic A."/>
            <person name="Larimer J."/>
            <person name="McCowen C."/>
            <person name="Montmayeur A."/>
            <person name="Murphy C."/>
            <person name="Neiman D."/>
            <person name="Pearson M."/>
            <person name="Priest M."/>
            <person name="Roberts A."/>
            <person name="Saif S."/>
            <person name="Shea T."/>
            <person name="Sisk P."/>
            <person name="Sykes S."/>
            <person name="Wortman J."/>
            <person name="Nusbaum C."/>
            <person name="Birren B."/>
        </authorList>
    </citation>
    <scope>NUCLEOTIDE SEQUENCE [LARGE SCALE GENOMIC DNA]</scope>
    <source>
        <strain evidence="10 11">ACS-279-V-Col4</strain>
    </source>
</reference>
<keyword evidence="3 9" id="KW-0540">Nuclease</keyword>
<dbReference type="NCBIfam" id="TIGR01573">
    <property type="entry name" value="cas2"/>
    <property type="match status" value="1"/>
</dbReference>
<dbReference type="HAMAP" id="MF_01471">
    <property type="entry name" value="Cas2"/>
    <property type="match status" value="1"/>
</dbReference>
<evidence type="ECO:0000256" key="1">
    <source>
        <dbReference type="ARBA" id="ARBA00001946"/>
    </source>
</evidence>
<evidence type="ECO:0000313" key="11">
    <source>
        <dbReference type="Proteomes" id="UP000003994"/>
    </source>
</evidence>
<evidence type="ECO:0000256" key="7">
    <source>
        <dbReference type="ARBA" id="ARBA00022842"/>
    </source>
</evidence>
<keyword evidence="8 9" id="KW-0051">Antiviral defense</keyword>
<evidence type="ECO:0000256" key="8">
    <source>
        <dbReference type="ARBA" id="ARBA00023118"/>
    </source>
</evidence>
<gene>
    <name evidence="9" type="primary">cas2</name>
    <name evidence="10" type="ORF">HMPREF9241_00714</name>
</gene>
<comment type="cofactor">
    <cofactor evidence="1 9">
        <name>Mg(2+)</name>
        <dbReference type="ChEBI" id="CHEBI:18420"/>
    </cofactor>
</comment>
<evidence type="ECO:0000256" key="9">
    <source>
        <dbReference type="HAMAP-Rule" id="MF_01471"/>
    </source>
</evidence>
<dbReference type="eggNOG" id="COG3512">
    <property type="taxonomic scope" value="Bacteria"/>
</dbReference>
<dbReference type="Pfam" id="PF09827">
    <property type="entry name" value="CRISPR_Cas2"/>
    <property type="match status" value="1"/>
</dbReference>
<protein>
    <recommendedName>
        <fullName evidence="9">CRISPR-associated endoribonuclease Cas2</fullName>
        <ecNumber evidence="9">3.1.-.-</ecNumber>
    </recommendedName>
</protein>
<dbReference type="EMBL" id="AGWQ01000004">
    <property type="protein sequence ID" value="EJZ87125.1"/>
    <property type="molecule type" value="Genomic_DNA"/>
</dbReference>
<comment type="function">
    <text evidence="9">CRISPR (clustered regularly interspaced short palindromic repeat), is an adaptive immune system that provides protection against mobile genetic elements (viruses, transposable elements and conjugative plasmids). CRISPR clusters contain sequences complementary to antecedent mobile elements and target invading nucleic acids. CRISPR clusters are transcribed and processed into CRISPR RNA (crRNA). Functions as a ssRNA-specific endoribonuclease. Involved in the integration of spacer DNA into the CRISPR cassette.</text>
</comment>
<dbReference type="GO" id="GO:0016787">
    <property type="term" value="F:hydrolase activity"/>
    <property type="evidence" value="ECO:0007669"/>
    <property type="project" value="UniProtKB-KW"/>
</dbReference>
<dbReference type="GO" id="GO:0004521">
    <property type="term" value="F:RNA endonuclease activity"/>
    <property type="evidence" value="ECO:0007669"/>
    <property type="project" value="InterPro"/>
</dbReference>
<evidence type="ECO:0000256" key="2">
    <source>
        <dbReference type="ARBA" id="ARBA00009959"/>
    </source>
</evidence>
<comment type="caution">
    <text evidence="10">The sequence shown here is derived from an EMBL/GenBank/DDBJ whole genome shotgun (WGS) entry which is preliminary data.</text>
</comment>
<evidence type="ECO:0000256" key="3">
    <source>
        <dbReference type="ARBA" id="ARBA00022722"/>
    </source>
</evidence>
<evidence type="ECO:0000256" key="4">
    <source>
        <dbReference type="ARBA" id="ARBA00022723"/>
    </source>
</evidence>
<comment type="subunit">
    <text evidence="9">Homodimer, forms a heterotetramer with a Cas1 homodimer.</text>
</comment>
<proteinExistence type="inferred from homology"/>
<sequence length="106" mass="12100">MPDSPMWCVAMFDLPVLTAPQRREATRFRKFLLDRGFSMVQFSVYVKYWPTGGIDMTTIKAIKGSLPTGGKVRVLAVTDRQWSSAYCFENAREQVADEAPEQLMIF</sequence>
<dbReference type="STRING" id="883077.HMPREF9241_00714"/>
<dbReference type="EC" id="3.1.-.-" evidence="9"/>
<dbReference type="GO" id="GO:0051607">
    <property type="term" value="P:defense response to virus"/>
    <property type="evidence" value="ECO:0007669"/>
    <property type="project" value="UniProtKB-UniRule"/>
</dbReference>
<dbReference type="Proteomes" id="UP000003994">
    <property type="component" value="Unassembled WGS sequence"/>
</dbReference>
<feature type="binding site" evidence="9">
    <location>
        <position position="13"/>
    </location>
    <ligand>
        <name>Mg(2+)</name>
        <dbReference type="ChEBI" id="CHEBI:18420"/>
        <note>catalytic</note>
    </ligand>
</feature>
<keyword evidence="11" id="KW-1185">Reference proteome</keyword>
<accession>K0ZHT5</accession>
<dbReference type="GO" id="GO:0046872">
    <property type="term" value="F:metal ion binding"/>
    <property type="evidence" value="ECO:0007669"/>
    <property type="project" value="UniProtKB-UniRule"/>
</dbReference>
<evidence type="ECO:0000256" key="6">
    <source>
        <dbReference type="ARBA" id="ARBA00022801"/>
    </source>
</evidence>
<dbReference type="SUPFAM" id="SSF143430">
    <property type="entry name" value="TTP0101/SSO1404-like"/>
    <property type="match status" value="1"/>
</dbReference>
<keyword evidence="6 9" id="KW-0378">Hydrolase</keyword>
<keyword evidence="5 9" id="KW-0255">Endonuclease</keyword>
<evidence type="ECO:0000313" key="10">
    <source>
        <dbReference type="EMBL" id="EJZ87125.1"/>
    </source>
</evidence>